<dbReference type="InterPro" id="IPR011990">
    <property type="entry name" value="TPR-like_helical_dom_sf"/>
</dbReference>
<dbReference type="SMART" id="SM00028">
    <property type="entry name" value="TPR"/>
    <property type="match status" value="3"/>
</dbReference>
<evidence type="ECO:0000313" key="4">
    <source>
        <dbReference type="EMBL" id="ABD41633.1"/>
    </source>
</evidence>
<keyword evidence="1" id="KW-0677">Repeat</keyword>
<proteinExistence type="predicted"/>
<reference evidence="5" key="1">
    <citation type="journal article" date="2016" name="Stand. Genomic Sci.">
        <title>Complete genome sequence of Methanospirillum hungatei type strain JF1.</title>
        <authorList>
            <person name="Gunsalus R.P."/>
            <person name="Cook L.E."/>
            <person name="Crable B."/>
            <person name="Rohlin L."/>
            <person name="McDonald E."/>
            <person name="Mouttaki H."/>
            <person name="Sieber J.R."/>
            <person name="Poweleit N."/>
            <person name="Zhou H."/>
            <person name="Lapidus A.L."/>
            <person name="Daligault H.E."/>
            <person name="Land M."/>
            <person name="Gilna P."/>
            <person name="Ivanova N."/>
            <person name="Kyrpides N."/>
            <person name="Culley D.E."/>
            <person name="McInerney M.J."/>
        </authorList>
    </citation>
    <scope>NUCLEOTIDE SEQUENCE [LARGE SCALE GENOMIC DNA]</scope>
    <source>
        <strain evidence="5">ATCC 27890 / DSM 864 / NBRC 100397 / JF-1</strain>
    </source>
</reference>
<dbReference type="PANTHER" id="PTHR44943:SF8">
    <property type="entry name" value="TPR REPEAT-CONTAINING PROTEIN MJ0263"/>
    <property type="match status" value="1"/>
</dbReference>
<dbReference type="Proteomes" id="UP000001941">
    <property type="component" value="Chromosome"/>
</dbReference>
<dbReference type="SUPFAM" id="SSF48452">
    <property type="entry name" value="TPR-like"/>
    <property type="match status" value="1"/>
</dbReference>
<dbReference type="AlphaFoldDB" id="Q2FLT3"/>
<accession>Q2FLT3</accession>
<dbReference type="PANTHER" id="PTHR44943">
    <property type="entry name" value="CELLULOSE SYNTHASE OPERON PROTEIN C"/>
    <property type="match status" value="1"/>
</dbReference>
<dbReference type="InterPro" id="IPR051685">
    <property type="entry name" value="Ycf3/AcsC/BcsC/TPR_MFPF"/>
</dbReference>
<dbReference type="KEGG" id="mhu:Mhun_1922"/>
<feature type="repeat" description="TPR" evidence="3">
    <location>
        <begin position="108"/>
        <end position="141"/>
    </location>
</feature>
<dbReference type="eggNOG" id="arCOG03032">
    <property type="taxonomic scope" value="Archaea"/>
</dbReference>
<dbReference type="STRING" id="323259.Mhun_1922"/>
<dbReference type="Gene3D" id="1.25.40.10">
    <property type="entry name" value="Tetratricopeptide repeat domain"/>
    <property type="match status" value="1"/>
</dbReference>
<dbReference type="HOGENOM" id="CLU_1954676_0_0_2"/>
<dbReference type="EnsemblBacteria" id="ABD41633">
    <property type="protein sequence ID" value="ABD41633"/>
    <property type="gene ID" value="Mhun_1922"/>
</dbReference>
<sequence>MCGWHFFGTVVMEPGEEGLTMAIDAIVSQERTFTKLNPNIECALRDAQNCKMAGDYQLALNLYDKVIKEDPANVRALHSKANVLDLMGNYSEAIRCYESALECDPHNAEAWYNKGMTLRKTGRHEEGLEHIRKGISLAMGDI</sequence>
<keyword evidence="2 3" id="KW-0802">TPR repeat</keyword>
<protein>
    <submittedName>
        <fullName evidence="4">Tetratricopeptide TPR_2</fullName>
    </submittedName>
</protein>
<dbReference type="GeneID" id="3924119"/>
<dbReference type="OrthoDB" id="115601at2157"/>
<evidence type="ECO:0000256" key="3">
    <source>
        <dbReference type="PROSITE-ProRule" id="PRU00339"/>
    </source>
</evidence>
<evidence type="ECO:0000256" key="1">
    <source>
        <dbReference type="ARBA" id="ARBA00022737"/>
    </source>
</evidence>
<dbReference type="PROSITE" id="PS50005">
    <property type="entry name" value="TPR"/>
    <property type="match status" value="2"/>
</dbReference>
<dbReference type="EMBL" id="CP000254">
    <property type="protein sequence ID" value="ABD41633.1"/>
    <property type="molecule type" value="Genomic_DNA"/>
</dbReference>
<name>Q2FLT3_METHJ</name>
<gene>
    <name evidence="4" type="ordered locus">Mhun_1922</name>
</gene>
<evidence type="ECO:0000313" key="5">
    <source>
        <dbReference type="Proteomes" id="UP000001941"/>
    </source>
</evidence>
<dbReference type="InterPro" id="IPR019734">
    <property type="entry name" value="TPR_rpt"/>
</dbReference>
<dbReference type="InParanoid" id="Q2FLT3"/>
<keyword evidence="5" id="KW-1185">Reference proteome</keyword>
<organism evidence="4 5">
    <name type="scientific">Methanospirillum hungatei JF-1 (strain ATCC 27890 / DSM 864 / NBRC 100397 / JF-1)</name>
    <dbReference type="NCBI Taxonomy" id="323259"/>
    <lineage>
        <taxon>Archaea</taxon>
        <taxon>Methanobacteriati</taxon>
        <taxon>Methanobacteriota</taxon>
        <taxon>Stenosarchaea group</taxon>
        <taxon>Methanomicrobia</taxon>
        <taxon>Methanomicrobiales</taxon>
        <taxon>Methanospirillaceae</taxon>
        <taxon>Methanospirillum</taxon>
    </lineage>
</organism>
<dbReference type="RefSeq" id="WP_011448895.1">
    <property type="nucleotide sequence ID" value="NC_007796.1"/>
</dbReference>
<dbReference type="Pfam" id="PF13431">
    <property type="entry name" value="TPR_17"/>
    <property type="match status" value="1"/>
</dbReference>
<feature type="repeat" description="TPR" evidence="3">
    <location>
        <begin position="74"/>
        <end position="107"/>
    </location>
</feature>
<evidence type="ECO:0000256" key="2">
    <source>
        <dbReference type="ARBA" id="ARBA00022803"/>
    </source>
</evidence>
<dbReference type="Pfam" id="PF14559">
    <property type="entry name" value="TPR_19"/>
    <property type="match status" value="1"/>
</dbReference>